<organism evidence="2 3">
    <name type="scientific">Orenia metallireducens</name>
    <dbReference type="NCBI Taxonomy" id="1413210"/>
    <lineage>
        <taxon>Bacteria</taxon>
        <taxon>Bacillati</taxon>
        <taxon>Bacillota</taxon>
        <taxon>Clostridia</taxon>
        <taxon>Halanaerobiales</taxon>
        <taxon>Halobacteroidaceae</taxon>
        <taxon>Orenia</taxon>
    </lineage>
</organism>
<proteinExistence type="predicted"/>
<keyword evidence="1" id="KW-0472">Membrane</keyword>
<dbReference type="OrthoDB" id="2112793at2"/>
<evidence type="ECO:0000313" key="2">
    <source>
        <dbReference type="EMBL" id="SNY29935.1"/>
    </source>
</evidence>
<name>A0A285H2H8_9FIRM</name>
<dbReference type="EMBL" id="OBDZ01000013">
    <property type="protein sequence ID" value="SNY29935.1"/>
    <property type="molecule type" value="Genomic_DNA"/>
</dbReference>
<gene>
    <name evidence="2" type="ORF">SAMN06265827_11336</name>
</gene>
<keyword evidence="1" id="KW-0812">Transmembrane</keyword>
<reference evidence="3" key="1">
    <citation type="submission" date="2017-09" db="EMBL/GenBank/DDBJ databases">
        <authorList>
            <person name="Varghese N."/>
            <person name="Submissions S."/>
        </authorList>
    </citation>
    <scope>NUCLEOTIDE SEQUENCE [LARGE SCALE GENOMIC DNA]</scope>
    <source>
        <strain evidence="3">MSL47</strain>
    </source>
</reference>
<dbReference type="Proteomes" id="UP000219573">
    <property type="component" value="Unassembled WGS sequence"/>
</dbReference>
<dbReference type="InterPro" id="IPR025341">
    <property type="entry name" value="DUF4247"/>
</dbReference>
<protein>
    <recommendedName>
        <fullName evidence="4">DUF4247 domain-containing protein</fullName>
    </recommendedName>
</protein>
<dbReference type="STRING" id="1413210.U472_07790"/>
<dbReference type="RefSeq" id="WP_097017947.1">
    <property type="nucleotide sequence ID" value="NZ_OBDZ01000013.1"/>
</dbReference>
<evidence type="ECO:0008006" key="4">
    <source>
        <dbReference type="Google" id="ProtNLM"/>
    </source>
</evidence>
<feature type="transmembrane region" description="Helical" evidence="1">
    <location>
        <begin position="6"/>
        <end position="30"/>
    </location>
</feature>
<evidence type="ECO:0000256" key="1">
    <source>
        <dbReference type="SAM" id="Phobius"/>
    </source>
</evidence>
<keyword evidence="3" id="KW-1185">Reference proteome</keyword>
<accession>A0A285H2H8</accession>
<dbReference type="Pfam" id="PF14042">
    <property type="entry name" value="DUF4247"/>
    <property type="match status" value="1"/>
</dbReference>
<keyword evidence="1" id="KW-1133">Transmembrane helix</keyword>
<dbReference type="AlphaFoldDB" id="A0A285H2H8"/>
<sequence length="142" mass="15942">MFNESFTIGIIMLIVMVIIGVALFPSASIAKKIDEKFKLKGRENDVLIYQSPHNLASTSSKISNLKRPRDIKGSDNNRFLLYENYIVVLKPRGLNNTDIEVMRHSRAYNRYRGPIVNYWGGTIRNGSIGRSSSRGGGFGFGK</sequence>
<evidence type="ECO:0000313" key="3">
    <source>
        <dbReference type="Proteomes" id="UP000219573"/>
    </source>
</evidence>